<feature type="transmembrane region" description="Helical" evidence="8">
    <location>
        <begin position="428"/>
        <end position="447"/>
    </location>
</feature>
<evidence type="ECO:0000256" key="1">
    <source>
        <dbReference type="ARBA" id="ARBA00004141"/>
    </source>
</evidence>
<organism evidence="10 11">
    <name type="scientific">Cercophora newfieldiana</name>
    <dbReference type="NCBI Taxonomy" id="92897"/>
    <lineage>
        <taxon>Eukaryota</taxon>
        <taxon>Fungi</taxon>
        <taxon>Dikarya</taxon>
        <taxon>Ascomycota</taxon>
        <taxon>Pezizomycotina</taxon>
        <taxon>Sordariomycetes</taxon>
        <taxon>Sordariomycetidae</taxon>
        <taxon>Sordariales</taxon>
        <taxon>Lasiosphaeriaceae</taxon>
        <taxon>Cercophora</taxon>
    </lineage>
</organism>
<dbReference type="PANTHER" id="PTHR48022">
    <property type="entry name" value="PLASTIDIC GLUCOSE TRANSPORTER 4"/>
    <property type="match status" value="1"/>
</dbReference>
<feature type="transmembrane region" description="Helical" evidence="8">
    <location>
        <begin position="173"/>
        <end position="196"/>
    </location>
</feature>
<feature type="transmembrane region" description="Helical" evidence="8">
    <location>
        <begin position="360"/>
        <end position="377"/>
    </location>
</feature>
<dbReference type="GO" id="GO:0005351">
    <property type="term" value="F:carbohydrate:proton symporter activity"/>
    <property type="evidence" value="ECO:0007669"/>
    <property type="project" value="TreeGrafter"/>
</dbReference>
<dbReference type="InterPro" id="IPR036259">
    <property type="entry name" value="MFS_trans_sf"/>
</dbReference>
<evidence type="ECO:0000256" key="8">
    <source>
        <dbReference type="SAM" id="Phobius"/>
    </source>
</evidence>
<feature type="transmembrane region" description="Helical" evidence="8">
    <location>
        <begin position="265"/>
        <end position="291"/>
    </location>
</feature>
<keyword evidence="6 8" id="KW-0472">Membrane</keyword>
<dbReference type="InterPro" id="IPR003663">
    <property type="entry name" value="Sugar/inositol_transpt"/>
</dbReference>
<dbReference type="Pfam" id="PF00083">
    <property type="entry name" value="Sugar_tr"/>
    <property type="match status" value="1"/>
</dbReference>
<feature type="transmembrane region" description="Helical" evidence="8">
    <location>
        <begin position="55"/>
        <end position="75"/>
    </location>
</feature>
<dbReference type="PANTHER" id="PTHR48022:SF26">
    <property type="entry name" value="MAJOR FACILITATOR SUPERFAMILY (MFS) PROFILE DOMAIN-CONTAINING PROTEIN-RELATED"/>
    <property type="match status" value="1"/>
</dbReference>
<feature type="transmembrane region" description="Helical" evidence="8">
    <location>
        <begin position="397"/>
        <end position="416"/>
    </location>
</feature>
<evidence type="ECO:0000256" key="5">
    <source>
        <dbReference type="ARBA" id="ARBA00022989"/>
    </source>
</evidence>
<feature type="transmembrane region" description="Helical" evidence="8">
    <location>
        <begin position="303"/>
        <end position="324"/>
    </location>
</feature>
<evidence type="ECO:0000256" key="4">
    <source>
        <dbReference type="ARBA" id="ARBA00022692"/>
    </source>
</evidence>
<keyword evidence="5 8" id="KW-1133">Transmembrane helix</keyword>
<evidence type="ECO:0000256" key="7">
    <source>
        <dbReference type="SAM" id="MobiDB-lite"/>
    </source>
</evidence>
<protein>
    <recommendedName>
        <fullName evidence="9">Major facilitator superfamily (MFS) profile domain-containing protein</fullName>
    </recommendedName>
</protein>
<dbReference type="PROSITE" id="PS50850">
    <property type="entry name" value="MFS"/>
    <property type="match status" value="1"/>
</dbReference>
<evidence type="ECO:0000313" key="11">
    <source>
        <dbReference type="Proteomes" id="UP001174936"/>
    </source>
</evidence>
<dbReference type="InterPro" id="IPR020846">
    <property type="entry name" value="MFS_dom"/>
</dbReference>
<dbReference type="AlphaFoldDB" id="A0AA39YUU0"/>
<gene>
    <name evidence="10" type="ORF">B0T16DRAFT_363316</name>
</gene>
<evidence type="ECO:0000313" key="10">
    <source>
        <dbReference type="EMBL" id="KAK0658002.1"/>
    </source>
</evidence>
<reference evidence="10" key="1">
    <citation type="submission" date="2023-06" db="EMBL/GenBank/DDBJ databases">
        <title>Genome-scale phylogeny and comparative genomics of the fungal order Sordariales.</title>
        <authorList>
            <consortium name="Lawrence Berkeley National Laboratory"/>
            <person name="Hensen N."/>
            <person name="Bonometti L."/>
            <person name="Westerberg I."/>
            <person name="Brannstrom I.O."/>
            <person name="Guillou S."/>
            <person name="Cros-Aarteil S."/>
            <person name="Calhoun S."/>
            <person name="Haridas S."/>
            <person name="Kuo A."/>
            <person name="Mondo S."/>
            <person name="Pangilinan J."/>
            <person name="Riley R."/>
            <person name="Labutti K."/>
            <person name="Andreopoulos B."/>
            <person name="Lipzen A."/>
            <person name="Chen C."/>
            <person name="Yanf M."/>
            <person name="Daum C."/>
            <person name="Ng V."/>
            <person name="Clum A."/>
            <person name="Steindorff A."/>
            <person name="Ohm R."/>
            <person name="Martin F."/>
            <person name="Silar P."/>
            <person name="Natvig D."/>
            <person name="Lalanne C."/>
            <person name="Gautier V."/>
            <person name="Ament-Velasquez S.L."/>
            <person name="Kruys A."/>
            <person name="Hutchinson M.I."/>
            <person name="Powell A.J."/>
            <person name="Barry K."/>
            <person name="Miller A.N."/>
            <person name="Grigoriev I.V."/>
            <person name="Debuchy R."/>
            <person name="Gladieux P."/>
            <person name="Thoren M.H."/>
            <person name="Johannesson H."/>
        </authorList>
    </citation>
    <scope>NUCLEOTIDE SEQUENCE</scope>
    <source>
        <strain evidence="10">SMH2532-1</strain>
    </source>
</reference>
<dbReference type="EMBL" id="JAULSV010000001">
    <property type="protein sequence ID" value="KAK0658002.1"/>
    <property type="molecule type" value="Genomic_DNA"/>
</dbReference>
<keyword evidence="4 8" id="KW-0812">Transmembrane</keyword>
<keyword evidence="11" id="KW-1185">Reference proteome</keyword>
<keyword evidence="3" id="KW-0813">Transport</keyword>
<dbReference type="Gene3D" id="1.20.1250.20">
    <property type="entry name" value="MFS general substrate transporter like domains"/>
    <property type="match status" value="1"/>
</dbReference>
<sequence>MVPYFGLKGRPLLFWVTLGCSIAMMPFGFVAPFFLGTRTSYDQALSPNLPQFLSPSQHVTSSYNLASIFGALSVLYVGELLGRKRTILFSTAIMACGALLQVLAAEFVQMIAGRVVSGIGNGMATATAPVWLGEIAGPKERGRLVVVMMAASAGGFAVGNWVVFGLADIEGQVAFRVPIAVKLIFIILLLATVSWLPESPRWLISQGRVNQALTIIADLQAKDKNDESITSQAIQMINDVYDAKKNTPTWTATFRGRGGSTTRRALLGVGVQAMQQLSGVAVTAYCLPLVLTHVLDLSPALSRLLTACNATAFLLSSIGAVYIIPRYGRRRPMIYSSLGQGTALLAFTICARFVKDHTTNLAIIMIFVYHICFALGWQATPWLYPVELNNQAIRTRAVALSTATGWLLSFIIVQITPLSVDAIGWDFFVIWTVLNFAFAFLVFALYIETEGEVLEDIDWWEWEGCPVFGWGEKPDVRSRDRGDKQAGYAFNRCRLGSVAEEGGGQDLMEILRTEGTSVRDMAVGGLPETMKGYVMGEKNGNENGNGDGTEGGDGGGRSGRGGGSGHGQRQGRANSEVDPFDTSGGDGSVNETLHIS</sequence>
<feature type="domain" description="Major facilitator superfamily (MFS) profile" evidence="9">
    <location>
        <begin position="12"/>
        <end position="450"/>
    </location>
</feature>
<evidence type="ECO:0000256" key="3">
    <source>
        <dbReference type="ARBA" id="ARBA00022448"/>
    </source>
</evidence>
<dbReference type="Proteomes" id="UP001174936">
    <property type="component" value="Unassembled WGS sequence"/>
</dbReference>
<feature type="compositionally biased region" description="Gly residues" evidence="7">
    <location>
        <begin position="543"/>
        <end position="568"/>
    </location>
</feature>
<dbReference type="SUPFAM" id="SSF103473">
    <property type="entry name" value="MFS general substrate transporter"/>
    <property type="match status" value="1"/>
</dbReference>
<name>A0AA39YUU0_9PEZI</name>
<evidence type="ECO:0000259" key="9">
    <source>
        <dbReference type="PROSITE" id="PS50850"/>
    </source>
</evidence>
<proteinExistence type="inferred from homology"/>
<feature type="transmembrane region" description="Helical" evidence="8">
    <location>
        <begin position="144"/>
        <end position="167"/>
    </location>
</feature>
<comment type="subcellular location">
    <subcellularLocation>
        <location evidence="1">Membrane</location>
        <topology evidence="1">Multi-pass membrane protein</topology>
    </subcellularLocation>
</comment>
<feature type="transmembrane region" description="Helical" evidence="8">
    <location>
        <begin position="111"/>
        <end position="132"/>
    </location>
</feature>
<dbReference type="GO" id="GO:0016020">
    <property type="term" value="C:membrane"/>
    <property type="evidence" value="ECO:0007669"/>
    <property type="project" value="UniProtKB-SubCell"/>
</dbReference>
<feature type="transmembrane region" description="Helical" evidence="8">
    <location>
        <begin position="12"/>
        <end position="35"/>
    </location>
</feature>
<accession>A0AA39YUU0</accession>
<feature type="region of interest" description="Disordered" evidence="7">
    <location>
        <begin position="531"/>
        <end position="596"/>
    </location>
</feature>
<dbReference type="InterPro" id="IPR005828">
    <property type="entry name" value="MFS_sugar_transport-like"/>
</dbReference>
<comment type="caution">
    <text evidence="10">The sequence shown here is derived from an EMBL/GenBank/DDBJ whole genome shotgun (WGS) entry which is preliminary data.</text>
</comment>
<dbReference type="InterPro" id="IPR050360">
    <property type="entry name" value="MFS_Sugar_Transporters"/>
</dbReference>
<evidence type="ECO:0000256" key="6">
    <source>
        <dbReference type="ARBA" id="ARBA00023136"/>
    </source>
</evidence>
<feature type="transmembrane region" description="Helical" evidence="8">
    <location>
        <begin position="87"/>
        <end position="105"/>
    </location>
</feature>
<comment type="similarity">
    <text evidence="2">Belongs to the major facilitator superfamily. Sugar transporter (TC 2.A.1.1) family.</text>
</comment>
<evidence type="ECO:0000256" key="2">
    <source>
        <dbReference type="ARBA" id="ARBA00010992"/>
    </source>
</evidence>
<dbReference type="PRINTS" id="PR00171">
    <property type="entry name" value="SUGRTRNSPORT"/>
</dbReference>